<dbReference type="AlphaFoldDB" id="A0A450X2X2"/>
<name>A0A450X2X2_9GAMM</name>
<dbReference type="EMBL" id="CAADFQ010000005">
    <property type="protein sequence ID" value="VFK27983.1"/>
    <property type="molecule type" value="Genomic_DNA"/>
</dbReference>
<evidence type="ECO:0000313" key="3">
    <source>
        <dbReference type="EMBL" id="VFK27983.1"/>
    </source>
</evidence>
<accession>A0A450X2X2</accession>
<evidence type="ECO:0000313" key="2">
    <source>
        <dbReference type="EMBL" id="VFK23627.1"/>
    </source>
</evidence>
<gene>
    <name evidence="2" type="ORF">BECKMB1821G_GA0114241_100563</name>
    <name evidence="3" type="ORF">BECKMB1821I_GA0114274_100561</name>
</gene>
<dbReference type="SUPFAM" id="SSF143011">
    <property type="entry name" value="RelE-like"/>
    <property type="match status" value="1"/>
</dbReference>
<keyword evidence="1" id="KW-1277">Toxin-antitoxin system</keyword>
<organism evidence="2">
    <name type="scientific">Candidatus Kentrum sp. MB</name>
    <dbReference type="NCBI Taxonomy" id="2138164"/>
    <lineage>
        <taxon>Bacteria</taxon>
        <taxon>Pseudomonadati</taxon>
        <taxon>Pseudomonadota</taxon>
        <taxon>Gammaproteobacteria</taxon>
        <taxon>Candidatus Kentrum</taxon>
    </lineage>
</organism>
<dbReference type="InterPro" id="IPR035093">
    <property type="entry name" value="RelE/ParE_toxin_dom_sf"/>
</dbReference>
<dbReference type="InterPro" id="IPR052747">
    <property type="entry name" value="TA_system_RelE_toxin"/>
</dbReference>
<protein>
    <submittedName>
        <fullName evidence="2">mRNA interferase RelE/StbE</fullName>
    </submittedName>
</protein>
<dbReference type="EMBL" id="CAADFO010000005">
    <property type="protein sequence ID" value="VFK23627.1"/>
    <property type="molecule type" value="Genomic_DNA"/>
</dbReference>
<dbReference type="Pfam" id="PF05016">
    <property type="entry name" value="ParE_toxin"/>
    <property type="match status" value="1"/>
</dbReference>
<reference evidence="2" key="1">
    <citation type="submission" date="2019-02" db="EMBL/GenBank/DDBJ databases">
        <authorList>
            <person name="Gruber-Vodicka R. H."/>
            <person name="Seah K. B. B."/>
        </authorList>
    </citation>
    <scope>NUCLEOTIDE SEQUENCE</scope>
    <source>
        <strain evidence="2">BECK_BZ197</strain>
        <strain evidence="3">BECK_BZ199</strain>
    </source>
</reference>
<dbReference type="InterPro" id="IPR007712">
    <property type="entry name" value="RelE/ParE_toxin"/>
</dbReference>
<sequence length="83" mass="9922">MYTVVLMPKAIKDFKKIPKSNASKIVEKLQNMENELCVDVKKLTNFTPEYRLRIGNYRALFEVEENQIVVYRIKHRKEAYISR</sequence>
<evidence type="ECO:0000256" key="1">
    <source>
        <dbReference type="ARBA" id="ARBA00022649"/>
    </source>
</evidence>
<dbReference type="PANTHER" id="PTHR38813:SF1">
    <property type="entry name" value="TOXIN RELE1-RELATED"/>
    <property type="match status" value="1"/>
</dbReference>
<dbReference type="PANTHER" id="PTHR38813">
    <property type="match status" value="1"/>
</dbReference>
<dbReference type="Gene3D" id="3.30.2310.20">
    <property type="entry name" value="RelE-like"/>
    <property type="match status" value="1"/>
</dbReference>
<proteinExistence type="predicted"/>